<proteinExistence type="predicted"/>
<dbReference type="EMBL" id="VOQQ01000001">
    <property type="protein sequence ID" value="TXC64160.1"/>
    <property type="molecule type" value="Genomic_DNA"/>
</dbReference>
<protein>
    <submittedName>
        <fullName evidence="1">DUF934 domain-containing protein</fullName>
    </submittedName>
</protein>
<dbReference type="Proteomes" id="UP000321249">
    <property type="component" value="Unassembled WGS sequence"/>
</dbReference>
<evidence type="ECO:0000313" key="1">
    <source>
        <dbReference type="EMBL" id="TXC64160.1"/>
    </source>
</evidence>
<sequence length="155" mass="16986">MRLLDRTGWIADPFVRDGDRPTLVPFAQAESAIAQGDPIGIEIANTTDAGALDPWLGRVDLIAILFPQHRDGRGFSLARQLRERGFAGRLRATGALIPDQFGFALACGFDEVEIDETRAGRQPVEQWLAALAAIDLAYQDSAARPSIFELRRRAA</sequence>
<dbReference type="RefSeq" id="WP_147043566.1">
    <property type="nucleotide sequence ID" value="NZ_BAABIR010000001.1"/>
</dbReference>
<keyword evidence="2" id="KW-1185">Reference proteome</keyword>
<dbReference type="Pfam" id="PF06073">
    <property type="entry name" value="DUF934"/>
    <property type="match status" value="1"/>
</dbReference>
<evidence type="ECO:0000313" key="2">
    <source>
        <dbReference type="Proteomes" id="UP000321249"/>
    </source>
</evidence>
<accession>A0A5C6TVJ5</accession>
<organism evidence="1 2">
    <name type="scientific">Allosphingosinicella ginsenosidimutans</name>
    <dbReference type="NCBI Taxonomy" id="1176539"/>
    <lineage>
        <taxon>Bacteria</taxon>
        <taxon>Pseudomonadati</taxon>
        <taxon>Pseudomonadota</taxon>
        <taxon>Alphaproteobacteria</taxon>
        <taxon>Sphingomonadales</taxon>
        <taxon>Sphingomonadaceae</taxon>
        <taxon>Allosphingosinicella</taxon>
    </lineage>
</organism>
<gene>
    <name evidence="1" type="ORF">FRZ32_11115</name>
</gene>
<name>A0A5C6TVJ5_9SPHN</name>
<dbReference type="AlphaFoldDB" id="A0A5C6TVJ5"/>
<reference evidence="1 2" key="1">
    <citation type="journal article" date="2015" name="J. Microbiol.">
        <title>Sphingosinicella ginsenosidimutans sp. nov., with ginsenoside converting activity.</title>
        <authorList>
            <person name="Kim J.K."/>
            <person name="Kang M.S."/>
            <person name="Park S.C."/>
            <person name="Kim K.M."/>
            <person name="Choi K."/>
            <person name="Yoon M.H."/>
            <person name="Im W.T."/>
        </authorList>
    </citation>
    <scope>NUCLEOTIDE SEQUENCE [LARGE SCALE GENOMIC DNA]</scope>
    <source>
        <strain evidence="1 2">BS-11</strain>
    </source>
</reference>
<dbReference type="InterPro" id="IPR008318">
    <property type="entry name" value="UCP030820"/>
</dbReference>
<dbReference type="OrthoDB" id="9800421at2"/>
<comment type="caution">
    <text evidence="1">The sequence shown here is derived from an EMBL/GenBank/DDBJ whole genome shotgun (WGS) entry which is preliminary data.</text>
</comment>